<dbReference type="InterPro" id="IPR000719">
    <property type="entry name" value="Prot_kinase_dom"/>
</dbReference>
<dbReference type="InterPro" id="IPR017441">
    <property type="entry name" value="Protein_kinase_ATP_BS"/>
</dbReference>
<dbReference type="PANTHER" id="PTHR27009">
    <property type="entry name" value="RUST RESISTANCE KINASE LR10-RELATED"/>
    <property type="match status" value="1"/>
</dbReference>
<dbReference type="GO" id="GO:0004674">
    <property type="term" value="F:protein serine/threonine kinase activity"/>
    <property type="evidence" value="ECO:0007669"/>
    <property type="project" value="UniProtKB-KW"/>
</dbReference>
<dbReference type="EMBL" id="BSEH01000256">
    <property type="protein sequence ID" value="GLJ58060.1"/>
    <property type="molecule type" value="Genomic_DNA"/>
</dbReference>
<feature type="binding site" evidence="12">
    <location>
        <position position="261"/>
    </location>
    <ligand>
        <name>ATP</name>
        <dbReference type="ChEBI" id="CHEBI:30616"/>
    </ligand>
</feature>
<reference evidence="15" key="1">
    <citation type="submission" date="2022-12" db="EMBL/GenBank/DDBJ databases">
        <title>Chromosome-Level Genome Assembly of Japanese Cedar (Cryptomeriajaponica D. Don).</title>
        <authorList>
            <person name="Fujino T."/>
            <person name="Yamaguchi K."/>
            <person name="Yokoyama T."/>
            <person name="Hamanaka T."/>
            <person name="Harazono Y."/>
            <person name="Kamada H."/>
            <person name="Kobayashi W."/>
            <person name="Ujino-Ihara T."/>
            <person name="Uchiyama K."/>
            <person name="Matsumoto A."/>
            <person name="Izuno A."/>
            <person name="Tsumura Y."/>
            <person name="Toyoda A."/>
            <person name="Shigenobu S."/>
            <person name="Moriguchi Y."/>
            <person name="Ueno S."/>
            <person name="Kasahara M."/>
        </authorList>
    </citation>
    <scope>NUCLEOTIDE SEQUENCE</scope>
</reference>
<keyword evidence="6 12" id="KW-0547">Nucleotide-binding</keyword>
<dbReference type="CDD" id="cd14066">
    <property type="entry name" value="STKc_IRAK"/>
    <property type="match status" value="1"/>
</dbReference>
<protein>
    <recommendedName>
        <fullName evidence="14">Protein kinase domain-containing protein</fullName>
    </recommendedName>
</protein>
<evidence type="ECO:0000259" key="14">
    <source>
        <dbReference type="PROSITE" id="PS50011"/>
    </source>
</evidence>
<dbReference type="SMART" id="SM00220">
    <property type="entry name" value="S_TKc"/>
    <property type="match status" value="1"/>
</dbReference>
<evidence type="ECO:0000256" key="11">
    <source>
        <dbReference type="ARBA" id="ARBA00023180"/>
    </source>
</evidence>
<keyword evidence="8 12" id="KW-0067">ATP-binding</keyword>
<feature type="domain" description="Protein kinase" evidence="14">
    <location>
        <begin position="233"/>
        <end position="519"/>
    </location>
</feature>
<keyword evidence="7" id="KW-0418">Kinase</keyword>
<keyword evidence="9 13" id="KW-1133">Transmembrane helix</keyword>
<dbReference type="FunFam" id="1.10.510.10:FF:000384">
    <property type="entry name" value="G-type lectin S-receptor-like serine/threonine-protein kinase"/>
    <property type="match status" value="1"/>
</dbReference>
<dbReference type="EMBL" id="BSEH01000256">
    <property type="protein sequence ID" value="GLJ58059.1"/>
    <property type="molecule type" value="Genomic_DNA"/>
</dbReference>
<dbReference type="FunFam" id="3.30.200.20:FF:000178">
    <property type="entry name" value="serine/threonine-protein kinase PBS1-like"/>
    <property type="match status" value="1"/>
</dbReference>
<accession>A0AAD3RQU5</accession>
<feature type="transmembrane region" description="Helical" evidence="13">
    <location>
        <begin position="161"/>
        <end position="179"/>
    </location>
</feature>
<evidence type="ECO:0000313" key="15">
    <source>
        <dbReference type="EMBL" id="GLJ58059.1"/>
    </source>
</evidence>
<evidence type="ECO:0000313" key="16">
    <source>
        <dbReference type="EMBL" id="GLJ58060.1"/>
    </source>
</evidence>
<evidence type="ECO:0000256" key="5">
    <source>
        <dbReference type="ARBA" id="ARBA00022729"/>
    </source>
</evidence>
<comment type="subcellular location">
    <subcellularLocation>
        <location evidence="1">Membrane</location>
        <topology evidence="1">Single-pass type I membrane protein</topology>
    </subcellularLocation>
</comment>
<gene>
    <name evidence="15" type="ORF">SUGI_1411650</name>
    <name evidence="16" type="ORF">SUGI_1411660</name>
</gene>
<name>A0AAD3RQU5_CRYJA</name>
<dbReference type="PROSITE" id="PS00108">
    <property type="entry name" value="PROTEIN_KINASE_ST"/>
    <property type="match status" value="1"/>
</dbReference>
<dbReference type="GO" id="GO:0005524">
    <property type="term" value="F:ATP binding"/>
    <property type="evidence" value="ECO:0007669"/>
    <property type="project" value="UniProtKB-UniRule"/>
</dbReference>
<dbReference type="Gene3D" id="3.30.200.20">
    <property type="entry name" value="Phosphorylase Kinase, domain 1"/>
    <property type="match status" value="1"/>
</dbReference>
<evidence type="ECO:0000256" key="2">
    <source>
        <dbReference type="ARBA" id="ARBA00022527"/>
    </source>
</evidence>
<organism evidence="15 17">
    <name type="scientific">Cryptomeria japonica</name>
    <name type="common">Japanese cedar</name>
    <name type="synonym">Cupressus japonica</name>
    <dbReference type="NCBI Taxonomy" id="3369"/>
    <lineage>
        <taxon>Eukaryota</taxon>
        <taxon>Viridiplantae</taxon>
        <taxon>Streptophyta</taxon>
        <taxon>Embryophyta</taxon>
        <taxon>Tracheophyta</taxon>
        <taxon>Spermatophyta</taxon>
        <taxon>Pinopsida</taxon>
        <taxon>Pinidae</taxon>
        <taxon>Conifers II</taxon>
        <taxon>Cupressales</taxon>
        <taxon>Cupressaceae</taxon>
        <taxon>Cryptomeria</taxon>
    </lineage>
</organism>
<evidence type="ECO:0000313" key="17">
    <source>
        <dbReference type="Proteomes" id="UP001234787"/>
    </source>
</evidence>
<keyword evidence="10 13" id="KW-0472">Membrane</keyword>
<evidence type="ECO:0000256" key="13">
    <source>
        <dbReference type="SAM" id="Phobius"/>
    </source>
</evidence>
<keyword evidence="2" id="KW-0723">Serine/threonine-protein kinase</keyword>
<evidence type="ECO:0000256" key="8">
    <source>
        <dbReference type="ARBA" id="ARBA00022840"/>
    </source>
</evidence>
<dbReference type="SUPFAM" id="SSF56112">
    <property type="entry name" value="Protein kinase-like (PK-like)"/>
    <property type="match status" value="1"/>
</dbReference>
<evidence type="ECO:0000256" key="10">
    <source>
        <dbReference type="ARBA" id="ARBA00023136"/>
    </source>
</evidence>
<dbReference type="InterPro" id="IPR045874">
    <property type="entry name" value="LRK10/LRL21-25-like"/>
</dbReference>
<dbReference type="Proteomes" id="UP001234787">
    <property type="component" value="Unassembled WGS sequence"/>
</dbReference>
<keyword evidence="4 13" id="KW-0812">Transmembrane</keyword>
<evidence type="ECO:0000256" key="3">
    <source>
        <dbReference type="ARBA" id="ARBA00022679"/>
    </source>
</evidence>
<dbReference type="Pfam" id="PF00069">
    <property type="entry name" value="Pkinase"/>
    <property type="match status" value="1"/>
</dbReference>
<evidence type="ECO:0000256" key="4">
    <source>
        <dbReference type="ARBA" id="ARBA00022692"/>
    </source>
</evidence>
<evidence type="ECO:0000256" key="7">
    <source>
        <dbReference type="ARBA" id="ARBA00022777"/>
    </source>
</evidence>
<keyword evidence="11" id="KW-0325">Glycoprotein</keyword>
<evidence type="ECO:0000256" key="12">
    <source>
        <dbReference type="PROSITE-ProRule" id="PRU10141"/>
    </source>
</evidence>
<sequence length="536" mass="61162">MGGITESSYATRTIRVVCEENPLDACQMPEPPYRSSLNQVNCSECRSEGDLCYYSFYSPFYKMEDESCISQYTFIISNDNSYNNITDENNLLELLHTGFEIKWNISDECTSCENSSGICYNPYYYNNFQACICSDGPHQYNCLDGILLYHEKWQMLSKYKAALGAISGAFVISIIVFIYRRIRRKRKEREQQEERDIRRFMDPLDSRPPSVANFLQAGIPNKYSHRQIKRYTNNFAVKLGQGGFGTVFKGDLANGCIVAIKILDKSKHSQIQFLNEVATIGRIHHLHLVRLLGYCLEGSKRALIYEYMVNGSLEKYIHGDDQNVLNWKQLYSIAMGTARAIAYLHDECRSKILHCDIKPHNVLLDENFSPKVADFGLAKLTDREESHVSLTGARGTPGYVAPEVWSRNYGPITDRSDVYSYGMLVMEMVGGRKNFDMKASRSSKFYYPEWAFKQVEMGEFQNLRGDNITDEEDEIVAKKLSMLGLWCIQYNPSHRPSMSKVIQMLEGTVDITMPPQPFPIDTPVQTAASTESSSSI</sequence>
<dbReference type="InterPro" id="IPR011009">
    <property type="entry name" value="Kinase-like_dom_sf"/>
</dbReference>
<dbReference type="PROSITE" id="PS50011">
    <property type="entry name" value="PROTEIN_KINASE_DOM"/>
    <property type="match status" value="1"/>
</dbReference>
<comment type="caution">
    <text evidence="15">The sequence shown here is derived from an EMBL/GenBank/DDBJ whole genome shotgun (WGS) entry which is preliminary data.</text>
</comment>
<dbReference type="InterPro" id="IPR008271">
    <property type="entry name" value="Ser/Thr_kinase_AS"/>
</dbReference>
<evidence type="ECO:0000256" key="1">
    <source>
        <dbReference type="ARBA" id="ARBA00004479"/>
    </source>
</evidence>
<dbReference type="PROSITE" id="PS00107">
    <property type="entry name" value="PROTEIN_KINASE_ATP"/>
    <property type="match status" value="1"/>
</dbReference>
<keyword evidence="5" id="KW-0732">Signal</keyword>
<keyword evidence="17" id="KW-1185">Reference proteome</keyword>
<dbReference type="Pfam" id="PF14380">
    <property type="entry name" value="WAK_assoc"/>
    <property type="match status" value="1"/>
</dbReference>
<keyword evidence="3" id="KW-0808">Transferase</keyword>
<dbReference type="Gene3D" id="1.10.510.10">
    <property type="entry name" value="Transferase(Phosphotransferase) domain 1"/>
    <property type="match status" value="1"/>
</dbReference>
<evidence type="ECO:0000256" key="6">
    <source>
        <dbReference type="ARBA" id="ARBA00022741"/>
    </source>
</evidence>
<dbReference type="InterPro" id="IPR032872">
    <property type="entry name" value="WAK_assoc_C"/>
</dbReference>
<dbReference type="AlphaFoldDB" id="A0AAD3RQU5"/>
<evidence type="ECO:0000256" key="9">
    <source>
        <dbReference type="ARBA" id="ARBA00022989"/>
    </source>
</evidence>
<dbReference type="GO" id="GO:0016020">
    <property type="term" value="C:membrane"/>
    <property type="evidence" value="ECO:0007669"/>
    <property type="project" value="UniProtKB-SubCell"/>
</dbReference>
<proteinExistence type="predicted"/>